<evidence type="ECO:0000256" key="4">
    <source>
        <dbReference type="PROSITE-ProRule" id="PRU00134"/>
    </source>
</evidence>
<evidence type="ECO:0000256" key="2">
    <source>
        <dbReference type="ARBA" id="ARBA00022771"/>
    </source>
</evidence>
<keyword evidence="1" id="KW-0479">Metal-binding</keyword>
<feature type="compositionally biased region" description="Basic residues" evidence="5">
    <location>
        <begin position="310"/>
        <end position="320"/>
    </location>
</feature>
<dbReference type="SUPFAM" id="SSF57850">
    <property type="entry name" value="RING/U-box"/>
    <property type="match status" value="1"/>
</dbReference>
<dbReference type="PROSITE" id="PS50865">
    <property type="entry name" value="ZF_MYND_2"/>
    <property type="match status" value="1"/>
</dbReference>
<evidence type="ECO:0000313" key="8">
    <source>
        <dbReference type="Proteomes" id="UP001230188"/>
    </source>
</evidence>
<dbReference type="Proteomes" id="UP001230188">
    <property type="component" value="Unassembled WGS sequence"/>
</dbReference>
<dbReference type="SUPFAM" id="SSF144232">
    <property type="entry name" value="HIT/MYND zinc finger-like"/>
    <property type="match status" value="1"/>
</dbReference>
<proteinExistence type="predicted"/>
<dbReference type="InterPro" id="IPR013083">
    <property type="entry name" value="Znf_RING/FYVE/PHD"/>
</dbReference>
<dbReference type="AlphaFoldDB" id="A0AAD7U849"/>
<evidence type="ECO:0000259" key="6">
    <source>
        <dbReference type="PROSITE" id="PS50865"/>
    </source>
</evidence>
<dbReference type="InterPro" id="IPR011016">
    <property type="entry name" value="Znf_RING-CH"/>
</dbReference>
<evidence type="ECO:0000256" key="3">
    <source>
        <dbReference type="ARBA" id="ARBA00022833"/>
    </source>
</evidence>
<dbReference type="PROSITE" id="PS01360">
    <property type="entry name" value="ZF_MYND_1"/>
    <property type="match status" value="1"/>
</dbReference>
<dbReference type="InterPro" id="IPR002893">
    <property type="entry name" value="Znf_MYND"/>
</dbReference>
<dbReference type="SMART" id="SM00744">
    <property type="entry name" value="RINGv"/>
    <property type="match status" value="1"/>
</dbReference>
<sequence length="320" mass="34869">MMVCASCASPGRLRCSRCRSVGYCSKRCQEVAWRTHKVVCGRAAEFAKVVSPAIARARAKCPLPPQSDASCFVCLEGGGWHGRCACRGENGFVHVECLSRVAASSASLGAWTTCGTCHQHFVGRVGLELAVAMWRRHGDWDRVEPWCVAVVNLATRLRAHGEVEAALEALRAAYARVREAAPRSNLPWLVRDMIAECVATFDPERAVVLLETQLALKRRLFGDDDTNSAVFDAKHRLAQVLCGFPARRDEGIALMRGALDGSTELEQKKHSLAHLAARSTLARLLLLAKPGEEEEGGTDAEAEEDSRGGPRPHKGRRPPP</sequence>
<keyword evidence="2 4" id="KW-0863">Zinc-finger</keyword>
<dbReference type="EMBL" id="JAQMWT010000536">
    <property type="protein sequence ID" value="KAJ8599868.1"/>
    <property type="molecule type" value="Genomic_DNA"/>
</dbReference>
<evidence type="ECO:0000313" key="7">
    <source>
        <dbReference type="EMBL" id="KAJ8599868.1"/>
    </source>
</evidence>
<evidence type="ECO:0000256" key="1">
    <source>
        <dbReference type="ARBA" id="ARBA00022723"/>
    </source>
</evidence>
<comment type="caution">
    <text evidence="7">The sequence shown here is derived from an EMBL/GenBank/DDBJ whole genome shotgun (WGS) entry which is preliminary data.</text>
</comment>
<reference evidence="7" key="1">
    <citation type="submission" date="2023-01" db="EMBL/GenBank/DDBJ databases">
        <title>Metagenome sequencing of chrysophaentin producing Chrysophaeum taylorii.</title>
        <authorList>
            <person name="Davison J."/>
            <person name="Bewley C."/>
        </authorList>
    </citation>
    <scope>NUCLEOTIDE SEQUENCE</scope>
    <source>
        <strain evidence="7">NIES-1699</strain>
    </source>
</reference>
<organism evidence="7 8">
    <name type="scientific">Chrysophaeum taylorii</name>
    <dbReference type="NCBI Taxonomy" id="2483200"/>
    <lineage>
        <taxon>Eukaryota</taxon>
        <taxon>Sar</taxon>
        <taxon>Stramenopiles</taxon>
        <taxon>Ochrophyta</taxon>
        <taxon>Pelagophyceae</taxon>
        <taxon>Pelagomonadales</taxon>
        <taxon>Pelagomonadaceae</taxon>
        <taxon>Chrysophaeum</taxon>
    </lineage>
</organism>
<keyword evidence="8" id="KW-1185">Reference proteome</keyword>
<accession>A0AAD7U849</accession>
<feature type="region of interest" description="Disordered" evidence="5">
    <location>
        <begin position="287"/>
        <end position="320"/>
    </location>
</feature>
<dbReference type="GO" id="GO:0008270">
    <property type="term" value="F:zinc ion binding"/>
    <property type="evidence" value="ECO:0007669"/>
    <property type="project" value="UniProtKB-KW"/>
</dbReference>
<dbReference type="Gene3D" id="3.30.40.10">
    <property type="entry name" value="Zinc/RING finger domain, C3HC4 (zinc finger)"/>
    <property type="match status" value="1"/>
</dbReference>
<gene>
    <name evidence="7" type="ORF">CTAYLR_009587</name>
</gene>
<keyword evidence="3" id="KW-0862">Zinc</keyword>
<feature type="domain" description="MYND-type" evidence="6">
    <location>
        <begin position="4"/>
        <end position="40"/>
    </location>
</feature>
<dbReference type="Gene3D" id="6.10.140.2220">
    <property type="match status" value="1"/>
</dbReference>
<feature type="compositionally biased region" description="Acidic residues" evidence="5">
    <location>
        <begin position="292"/>
        <end position="304"/>
    </location>
</feature>
<protein>
    <recommendedName>
        <fullName evidence="6">MYND-type domain-containing protein</fullName>
    </recommendedName>
</protein>
<evidence type="ECO:0000256" key="5">
    <source>
        <dbReference type="SAM" id="MobiDB-lite"/>
    </source>
</evidence>
<dbReference type="Pfam" id="PF01753">
    <property type="entry name" value="zf-MYND"/>
    <property type="match status" value="1"/>
</dbReference>
<name>A0AAD7U849_9STRA</name>